<dbReference type="GO" id="GO:0030956">
    <property type="term" value="C:glutamyl-tRNA(Gln) amidotransferase complex"/>
    <property type="evidence" value="ECO:0007669"/>
    <property type="project" value="UniProtKB-UniRule"/>
</dbReference>
<evidence type="ECO:0000259" key="9">
    <source>
        <dbReference type="SMART" id="SM00845"/>
    </source>
</evidence>
<comment type="similarity">
    <text evidence="1 8">Belongs to the GatB/GatE family. GatB subfamily.</text>
</comment>
<dbReference type="SUPFAM" id="SSF55931">
    <property type="entry name" value="Glutamine synthetase/guanido kinase"/>
    <property type="match status" value="1"/>
</dbReference>
<dbReference type="GO" id="GO:0005524">
    <property type="term" value="F:ATP binding"/>
    <property type="evidence" value="ECO:0007669"/>
    <property type="project" value="UniProtKB-KW"/>
</dbReference>
<comment type="subcellular location">
    <subcellularLocation>
        <location evidence="8">Mitochondrion</location>
    </subcellularLocation>
</comment>
<dbReference type="InterPro" id="IPR018027">
    <property type="entry name" value="Asn/Gln_amidotransferase"/>
</dbReference>
<dbReference type="NCBIfam" id="TIGR00133">
    <property type="entry name" value="gatB"/>
    <property type="match status" value="1"/>
</dbReference>
<evidence type="ECO:0000256" key="3">
    <source>
        <dbReference type="ARBA" id="ARBA00022741"/>
    </source>
</evidence>
<dbReference type="GO" id="GO:0050567">
    <property type="term" value="F:glutaminyl-tRNA synthase (glutamine-hydrolyzing) activity"/>
    <property type="evidence" value="ECO:0007669"/>
    <property type="project" value="UniProtKB-UniRule"/>
</dbReference>
<protein>
    <recommendedName>
        <fullName evidence="8">Glutamyl-tRNA(Gln) amidotransferase subunit B, mitochondrial</fullName>
        <shortName evidence="8">Glu-AdT subunit B</shortName>
        <ecNumber evidence="8">6.3.5.-</ecNumber>
    </recommendedName>
</protein>
<keyword evidence="11" id="KW-1185">Reference proteome</keyword>
<evidence type="ECO:0000256" key="2">
    <source>
        <dbReference type="ARBA" id="ARBA00022598"/>
    </source>
</evidence>
<evidence type="ECO:0000256" key="1">
    <source>
        <dbReference type="ARBA" id="ARBA00005306"/>
    </source>
</evidence>
<dbReference type="GO" id="GO:0070681">
    <property type="term" value="P:glutaminyl-tRNAGln biosynthesis via transamidation"/>
    <property type="evidence" value="ECO:0007669"/>
    <property type="project" value="UniProtKB-UniRule"/>
</dbReference>
<evidence type="ECO:0000256" key="7">
    <source>
        <dbReference type="ARBA" id="ARBA00047913"/>
    </source>
</evidence>
<keyword evidence="5 8" id="KW-0648">Protein biosynthesis</keyword>
<comment type="subunit">
    <text evidence="8">Subunit of the heterotrimeric GatFAB amidotransferase (AdT) complex, composed of A, B and F subunits.</text>
</comment>
<feature type="domain" description="Asn/Gln amidotransferase" evidence="9">
    <location>
        <begin position="335"/>
        <end position="473"/>
    </location>
</feature>
<organism evidence="10 11">
    <name type="scientific">Candida metapsilosis</name>
    <dbReference type="NCBI Taxonomy" id="273372"/>
    <lineage>
        <taxon>Eukaryota</taxon>
        <taxon>Fungi</taxon>
        <taxon>Dikarya</taxon>
        <taxon>Ascomycota</taxon>
        <taxon>Saccharomycotina</taxon>
        <taxon>Pichiomycetes</taxon>
        <taxon>Debaryomycetaceae</taxon>
        <taxon>Candida/Lodderomyces clade</taxon>
        <taxon>Candida</taxon>
    </lineage>
</organism>
<dbReference type="AlphaFoldDB" id="A0A8H7ZK77"/>
<dbReference type="InterPro" id="IPR017959">
    <property type="entry name" value="Asn/Gln-tRNA_amidoTrfase_suB/E"/>
</dbReference>
<dbReference type="Gene3D" id="1.10.10.410">
    <property type="match status" value="1"/>
</dbReference>
<evidence type="ECO:0000256" key="8">
    <source>
        <dbReference type="HAMAP-Rule" id="MF_03147"/>
    </source>
</evidence>
<dbReference type="SMART" id="SM00845">
    <property type="entry name" value="GatB_Yqey"/>
    <property type="match status" value="1"/>
</dbReference>
<dbReference type="InterPro" id="IPR014746">
    <property type="entry name" value="Gln_synth/guanido_kin_cat_dom"/>
</dbReference>
<dbReference type="PANTHER" id="PTHR11659:SF0">
    <property type="entry name" value="GLUTAMYL-TRNA(GLN) AMIDOTRANSFERASE SUBUNIT B, MITOCHONDRIAL"/>
    <property type="match status" value="1"/>
</dbReference>
<evidence type="ECO:0000256" key="4">
    <source>
        <dbReference type="ARBA" id="ARBA00022840"/>
    </source>
</evidence>
<gene>
    <name evidence="8" type="primary">PET112</name>
    <name evidence="10" type="ORF">I9W82_000967</name>
</gene>
<dbReference type="InterPro" id="IPR004413">
    <property type="entry name" value="GatB"/>
</dbReference>
<dbReference type="Pfam" id="PF02637">
    <property type="entry name" value="GatB_Yqey"/>
    <property type="match status" value="1"/>
</dbReference>
<dbReference type="Pfam" id="PF02934">
    <property type="entry name" value="GatB_N"/>
    <property type="match status" value="1"/>
</dbReference>
<evidence type="ECO:0000313" key="11">
    <source>
        <dbReference type="Proteomes" id="UP000669133"/>
    </source>
</evidence>
<proteinExistence type="inferred from homology"/>
<dbReference type="HAMAP" id="MF_00121">
    <property type="entry name" value="GatB"/>
    <property type="match status" value="1"/>
</dbReference>
<dbReference type="Proteomes" id="UP000669133">
    <property type="component" value="Unassembled WGS sequence"/>
</dbReference>
<keyword evidence="6 8" id="KW-0496">Mitochondrion</keyword>
<dbReference type="InterPro" id="IPR006075">
    <property type="entry name" value="Asn/Gln-tRNA_Trfase_suB/E_cat"/>
</dbReference>
<dbReference type="EC" id="6.3.5.-" evidence="8"/>
<comment type="function">
    <text evidence="8">Allows the formation of correctly charged Gln-tRNA(Gln) through the transamidation of misacylated Glu-tRNA(Gln) in the mitochondria. The reaction takes place in the presence of glutamine and ATP through an activated gamma-phospho-Glu-tRNA(Gln).</text>
</comment>
<accession>A0A8H7ZK77</accession>
<evidence type="ECO:0000313" key="10">
    <source>
        <dbReference type="EMBL" id="KAG5421874.1"/>
    </source>
</evidence>
<evidence type="ECO:0000256" key="6">
    <source>
        <dbReference type="ARBA" id="ARBA00023128"/>
    </source>
</evidence>
<sequence>MLRRLSTSATDSFKLLPEFKFKCGVEIHTQLKTKYKLFSLSPTGFNDNCNTKVSYFDLGLPGTQPKLNPEALYLALKACVALNMKIKPFSKFDRKHYFYPDQPLGYQITQHFHPLAKDGVVELNEFDNASGKIEIETVQLEQDTGKKFGDIIDFNRAGTPLIEVVTKPDFQDINQVSAFVKKYQLLVRHLGICSGDLETGAIRVDVNISVNGNPRVELKNIGTTGDIVNALKYEYNEQVKRIRAGETIVQETKSWDGYTTTASRSKENAVDYRYVPDSELPSIHLTADIGEEIAASMPEYPDQILSRLTSEPYNLQLAHAKNLLAEPKHLHYYETFFEKLNGVDANKWMFQELITAFAKLDKEFDVNTISPDTLVKIAKSEFSLVSKRLILRHLVQNEVSFEKAISDLNLASDAQTVNVNELCSEIVKSSPDVVKRIQEGHKNAIQVLVGKAMKVTRGKVHAKVIKDTFDKIL</sequence>
<dbReference type="EMBL" id="JAEOAQ010000001">
    <property type="protein sequence ID" value="KAG5421874.1"/>
    <property type="molecule type" value="Genomic_DNA"/>
</dbReference>
<keyword evidence="2 8" id="KW-0436">Ligase</keyword>
<name>A0A8H7ZK77_9ASCO</name>
<comment type="caution">
    <text evidence="10">The sequence shown here is derived from an EMBL/GenBank/DDBJ whole genome shotgun (WGS) entry which is preliminary data.</text>
</comment>
<dbReference type="PANTHER" id="PTHR11659">
    <property type="entry name" value="GLUTAMYL-TRNA GLN AMIDOTRANSFERASE SUBUNIT B MITOCHONDRIAL AND PROKARYOTIC PET112-RELATED"/>
    <property type="match status" value="1"/>
</dbReference>
<dbReference type="InterPro" id="IPR017958">
    <property type="entry name" value="Gln-tRNA_amidoTrfase_suB_CS"/>
</dbReference>
<dbReference type="GO" id="GO:0032543">
    <property type="term" value="P:mitochondrial translation"/>
    <property type="evidence" value="ECO:0007669"/>
    <property type="project" value="UniProtKB-UniRule"/>
</dbReference>
<comment type="catalytic activity">
    <reaction evidence="7 8">
        <text>L-glutamyl-tRNA(Gln) + L-glutamine + ATP + H2O = L-glutaminyl-tRNA(Gln) + L-glutamate + ADP + phosphate + H(+)</text>
        <dbReference type="Rhea" id="RHEA:17521"/>
        <dbReference type="Rhea" id="RHEA-COMP:9681"/>
        <dbReference type="Rhea" id="RHEA-COMP:9684"/>
        <dbReference type="ChEBI" id="CHEBI:15377"/>
        <dbReference type="ChEBI" id="CHEBI:15378"/>
        <dbReference type="ChEBI" id="CHEBI:29985"/>
        <dbReference type="ChEBI" id="CHEBI:30616"/>
        <dbReference type="ChEBI" id="CHEBI:43474"/>
        <dbReference type="ChEBI" id="CHEBI:58359"/>
        <dbReference type="ChEBI" id="CHEBI:78520"/>
        <dbReference type="ChEBI" id="CHEBI:78521"/>
        <dbReference type="ChEBI" id="CHEBI:456216"/>
    </reaction>
</comment>
<reference evidence="10 11" key="1">
    <citation type="submission" date="2020-12" db="EMBL/GenBank/DDBJ databases">
        <title>Effect of drift, selection, and recombination on the evolution of hybrid genomes in Candida yeast pathogens.</title>
        <authorList>
            <person name="Mixao V."/>
            <person name="Ksiezopolska E."/>
            <person name="Saus E."/>
            <person name="Boekhout T."/>
            <person name="Gacser A."/>
            <person name="Gabaldon T."/>
        </authorList>
    </citation>
    <scope>NUCLEOTIDE SEQUENCE [LARGE SCALE GENOMIC DNA]</scope>
    <source>
        <strain evidence="10 11">BP57</strain>
    </source>
</reference>
<dbReference type="InterPro" id="IPR023168">
    <property type="entry name" value="GatB_Yqey_C_2"/>
</dbReference>
<keyword evidence="3 8" id="KW-0547">Nucleotide-binding</keyword>
<dbReference type="InterPro" id="IPR003789">
    <property type="entry name" value="Asn/Gln_tRNA_amidoTrase-B-like"/>
</dbReference>
<dbReference type="GO" id="GO:0005739">
    <property type="term" value="C:mitochondrion"/>
    <property type="evidence" value="ECO:0007669"/>
    <property type="project" value="UniProtKB-SubCell"/>
</dbReference>
<evidence type="ECO:0000256" key="5">
    <source>
        <dbReference type="ARBA" id="ARBA00022917"/>
    </source>
</evidence>
<dbReference type="NCBIfam" id="NF004012">
    <property type="entry name" value="PRK05477.1-2"/>
    <property type="match status" value="1"/>
</dbReference>
<dbReference type="SUPFAM" id="SSF89095">
    <property type="entry name" value="GatB/YqeY motif"/>
    <property type="match status" value="1"/>
</dbReference>
<keyword evidence="4 8" id="KW-0067">ATP-binding</keyword>
<dbReference type="OrthoDB" id="1722066at2759"/>
<dbReference type="PROSITE" id="PS01234">
    <property type="entry name" value="GATB"/>
    <property type="match status" value="1"/>
</dbReference>